<evidence type="ECO:0000256" key="6">
    <source>
        <dbReference type="ARBA" id="ARBA00018163"/>
    </source>
</evidence>
<dbReference type="CDD" id="cd02027">
    <property type="entry name" value="APSK"/>
    <property type="match status" value="1"/>
</dbReference>
<dbReference type="NCBIfam" id="NF003013">
    <property type="entry name" value="PRK03846.1"/>
    <property type="match status" value="1"/>
</dbReference>
<proteinExistence type="inferred from homology"/>
<dbReference type="GO" id="GO:0070814">
    <property type="term" value="P:hydrogen sulfide biosynthetic process"/>
    <property type="evidence" value="ECO:0007669"/>
    <property type="project" value="UniProtKB-UniRule"/>
</dbReference>
<comment type="function">
    <text evidence="2 14 15">Catalyzes the synthesis of activated sulfate.</text>
</comment>
<evidence type="ECO:0000256" key="14">
    <source>
        <dbReference type="HAMAP-Rule" id="MF_00065"/>
    </source>
</evidence>
<evidence type="ECO:0000256" key="4">
    <source>
        <dbReference type="ARBA" id="ARBA00007008"/>
    </source>
</evidence>
<evidence type="ECO:0000313" key="18">
    <source>
        <dbReference type="EMBL" id="SIS75343.1"/>
    </source>
</evidence>
<feature type="domain" description="APS kinase" evidence="17">
    <location>
        <begin position="26"/>
        <end position="176"/>
    </location>
</feature>
<evidence type="ECO:0000259" key="17">
    <source>
        <dbReference type="Pfam" id="PF01583"/>
    </source>
</evidence>
<dbReference type="PANTHER" id="PTHR11055">
    <property type="entry name" value="BIFUNCTIONAL 3'-PHOSPHOADENOSINE 5'-PHOSPHOSULFATE SYNTHASE"/>
    <property type="match status" value="1"/>
</dbReference>
<dbReference type="GO" id="GO:0004020">
    <property type="term" value="F:adenylylsulfate kinase activity"/>
    <property type="evidence" value="ECO:0007669"/>
    <property type="project" value="UniProtKB-UniRule"/>
</dbReference>
<dbReference type="NCBIfam" id="TIGR00455">
    <property type="entry name" value="apsK"/>
    <property type="match status" value="1"/>
</dbReference>
<keyword evidence="14" id="KW-0597">Phosphoprotein</keyword>
<dbReference type="Proteomes" id="UP000185639">
    <property type="component" value="Unassembled WGS sequence"/>
</dbReference>
<organism evidence="18 19">
    <name type="scientific">Thalassolituus maritimus</name>
    <dbReference type="NCBI Taxonomy" id="484498"/>
    <lineage>
        <taxon>Bacteria</taxon>
        <taxon>Pseudomonadati</taxon>
        <taxon>Pseudomonadota</taxon>
        <taxon>Gammaproteobacteria</taxon>
        <taxon>Oceanospirillales</taxon>
        <taxon>Oceanospirillaceae</taxon>
        <taxon>Thalassolituus</taxon>
    </lineage>
</organism>
<dbReference type="PANTHER" id="PTHR11055:SF63">
    <property type="entry name" value="ADENYLYL-SULFATE KINASE 1, CHLOROPLASTIC"/>
    <property type="match status" value="1"/>
</dbReference>
<keyword evidence="7 14" id="KW-0808">Transferase</keyword>
<dbReference type="OrthoDB" id="9804504at2"/>
<feature type="active site" description="Phosphoserine intermediate" evidence="14">
    <location>
        <position position="108"/>
    </location>
</feature>
<evidence type="ECO:0000256" key="2">
    <source>
        <dbReference type="ARBA" id="ARBA00002632"/>
    </source>
</evidence>
<keyword evidence="10 14" id="KW-0067">ATP-binding</keyword>
<evidence type="ECO:0000256" key="5">
    <source>
        <dbReference type="ARBA" id="ARBA00012121"/>
    </source>
</evidence>
<evidence type="ECO:0000256" key="15">
    <source>
        <dbReference type="RuleBase" id="RU004347"/>
    </source>
</evidence>
<evidence type="ECO:0000256" key="11">
    <source>
        <dbReference type="ARBA" id="ARBA00029724"/>
    </source>
</evidence>
<evidence type="ECO:0000256" key="7">
    <source>
        <dbReference type="ARBA" id="ARBA00022679"/>
    </source>
</evidence>
<dbReference type="InterPro" id="IPR027417">
    <property type="entry name" value="P-loop_NTPase"/>
</dbReference>
<dbReference type="GO" id="GO:0005524">
    <property type="term" value="F:ATP binding"/>
    <property type="evidence" value="ECO:0007669"/>
    <property type="project" value="UniProtKB-UniRule"/>
</dbReference>
<comment type="pathway">
    <text evidence="3 14 15">Sulfur metabolism; hydrogen sulfide biosynthesis; sulfite from sulfate: step 2/3.</text>
</comment>
<gene>
    <name evidence="14" type="primary">cysC</name>
    <name evidence="18" type="ORF">SAMN05421686_104109</name>
</gene>
<evidence type="ECO:0000256" key="8">
    <source>
        <dbReference type="ARBA" id="ARBA00022741"/>
    </source>
</evidence>
<comment type="similarity">
    <text evidence="4 14 15">Belongs to the APS kinase family.</text>
</comment>
<evidence type="ECO:0000256" key="12">
    <source>
        <dbReference type="ARBA" id="ARBA00031393"/>
    </source>
</evidence>
<dbReference type="InterPro" id="IPR059117">
    <property type="entry name" value="APS_kinase_dom"/>
</dbReference>
<reference evidence="19" key="1">
    <citation type="submission" date="2017-01" db="EMBL/GenBank/DDBJ databases">
        <authorList>
            <person name="Varghese N."/>
            <person name="Submissions S."/>
        </authorList>
    </citation>
    <scope>NUCLEOTIDE SEQUENCE [LARGE SCALE GENOMIC DNA]</scope>
    <source>
        <strain evidence="19">DSM 24913</strain>
    </source>
</reference>
<evidence type="ECO:0000256" key="10">
    <source>
        <dbReference type="ARBA" id="ARBA00022840"/>
    </source>
</evidence>
<dbReference type="NCBIfam" id="NF004041">
    <property type="entry name" value="PRK05541.1"/>
    <property type="match status" value="1"/>
</dbReference>
<dbReference type="Gene3D" id="3.40.50.300">
    <property type="entry name" value="P-loop containing nucleotide triphosphate hydrolases"/>
    <property type="match status" value="1"/>
</dbReference>
<evidence type="ECO:0000256" key="9">
    <source>
        <dbReference type="ARBA" id="ARBA00022777"/>
    </source>
</evidence>
<keyword evidence="19" id="KW-1185">Reference proteome</keyword>
<dbReference type="SUPFAM" id="SSF52540">
    <property type="entry name" value="P-loop containing nucleoside triphosphate hydrolases"/>
    <property type="match status" value="1"/>
</dbReference>
<dbReference type="EC" id="2.7.1.25" evidence="5 14"/>
<name>A0A1N7LNC0_9GAMM</name>
<evidence type="ECO:0000313" key="19">
    <source>
        <dbReference type="Proteomes" id="UP000185639"/>
    </source>
</evidence>
<comment type="catalytic activity">
    <reaction evidence="1 14 15">
        <text>adenosine 5'-phosphosulfate + ATP = 3'-phosphoadenylyl sulfate + ADP + H(+)</text>
        <dbReference type="Rhea" id="RHEA:24152"/>
        <dbReference type="ChEBI" id="CHEBI:15378"/>
        <dbReference type="ChEBI" id="CHEBI:30616"/>
        <dbReference type="ChEBI" id="CHEBI:58243"/>
        <dbReference type="ChEBI" id="CHEBI:58339"/>
        <dbReference type="ChEBI" id="CHEBI:456216"/>
        <dbReference type="EC" id="2.7.1.25"/>
    </reaction>
</comment>
<dbReference type="GO" id="GO:0000103">
    <property type="term" value="P:sulfate assimilation"/>
    <property type="evidence" value="ECO:0007669"/>
    <property type="project" value="UniProtKB-UniRule"/>
</dbReference>
<dbReference type="AlphaFoldDB" id="A0A1N7LNC0"/>
<accession>A0A1N7LNC0</accession>
<evidence type="ECO:0000256" key="1">
    <source>
        <dbReference type="ARBA" id="ARBA00001823"/>
    </source>
</evidence>
<keyword evidence="9 14" id="KW-0418">Kinase</keyword>
<keyword evidence="8 14" id="KW-0547">Nucleotide-binding</keyword>
<sequence>MNAAVTTDAIDSPVSKDDRAQQKHQKPCIIWFTGLSGSGKTTTAIALEKRLNAMGKHTYLIDGDHLRQGLNSDLSFTDEDRTENIRRVGEVAKLFVDAGLIVIVALISPFKADRLAVRNLVKKDEFIEVYMNTPIEVCEQRDVKGLYKKARNGEIRNFTGVDSKYEEPENPDVVINSSTAETKETVDRVISAIL</sequence>
<dbReference type="Pfam" id="PF01583">
    <property type="entry name" value="APS_kinase"/>
    <property type="match status" value="1"/>
</dbReference>
<feature type="region of interest" description="Disordered" evidence="16">
    <location>
        <begin position="1"/>
        <end position="21"/>
    </location>
</feature>
<evidence type="ECO:0000256" key="13">
    <source>
        <dbReference type="ARBA" id="ARBA00031464"/>
    </source>
</evidence>
<feature type="binding site" evidence="14">
    <location>
        <begin position="34"/>
        <end position="41"/>
    </location>
    <ligand>
        <name>ATP</name>
        <dbReference type="ChEBI" id="CHEBI:30616"/>
    </ligand>
</feature>
<dbReference type="InterPro" id="IPR002891">
    <property type="entry name" value="APS"/>
</dbReference>
<dbReference type="UniPathway" id="UPA00140">
    <property type="reaction ID" value="UER00205"/>
</dbReference>
<protein>
    <recommendedName>
        <fullName evidence="6 14">Adenylyl-sulfate kinase</fullName>
        <ecNumber evidence="5 14">2.7.1.25</ecNumber>
    </recommendedName>
    <alternativeName>
        <fullName evidence="12 14">APS kinase</fullName>
    </alternativeName>
    <alternativeName>
        <fullName evidence="13 14">ATP adenosine-5'-phosphosulfate 3'-phosphotransferase</fullName>
    </alternativeName>
    <alternativeName>
        <fullName evidence="11 14">Adenosine-5'-phosphosulfate kinase</fullName>
    </alternativeName>
</protein>
<evidence type="ECO:0000256" key="16">
    <source>
        <dbReference type="SAM" id="MobiDB-lite"/>
    </source>
</evidence>
<dbReference type="HAMAP" id="MF_00065">
    <property type="entry name" value="Adenylyl_sulf_kinase"/>
    <property type="match status" value="1"/>
</dbReference>
<evidence type="ECO:0000256" key="3">
    <source>
        <dbReference type="ARBA" id="ARBA00004806"/>
    </source>
</evidence>
<dbReference type="STRING" id="484498.SAMN05421686_104109"/>
<dbReference type="EMBL" id="FTOH01000004">
    <property type="protein sequence ID" value="SIS75343.1"/>
    <property type="molecule type" value="Genomic_DNA"/>
</dbReference>